<sequence length="111" mass="12118">MIGNDTITLIQHVQIGVDEFMVPIYDNVETTITGCSFQAGQPTEDTALMTTIVSATARVYMPVTAVTRTIKSTDQIKHAGLTYHVRGPIVIPTDLAGREDHVWCIAEWTAG</sequence>
<protein>
    <recommendedName>
        <fullName evidence="3">Head-tail adaptor protein</fullName>
    </recommendedName>
</protein>
<evidence type="ECO:0000313" key="1">
    <source>
        <dbReference type="EMBL" id="BBX29316.1"/>
    </source>
</evidence>
<keyword evidence="2" id="KW-1185">Reference proteome</keyword>
<accession>A0A6N4UW68</accession>
<dbReference type="EMBL" id="AP022565">
    <property type="protein sequence ID" value="BBX29316.1"/>
    <property type="molecule type" value="Genomic_DNA"/>
</dbReference>
<dbReference type="AlphaFoldDB" id="A0A6N4UW68"/>
<proteinExistence type="predicted"/>
<evidence type="ECO:0000313" key="2">
    <source>
        <dbReference type="Proteomes" id="UP000466906"/>
    </source>
</evidence>
<reference evidence="1 2" key="1">
    <citation type="journal article" date="2019" name="Emerg. Microbes Infect.">
        <title>Comprehensive subspecies identification of 175 nontuberculous mycobacteria species based on 7547 genomic profiles.</title>
        <authorList>
            <person name="Matsumoto Y."/>
            <person name="Kinjo T."/>
            <person name="Motooka D."/>
            <person name="Nabeya D."/>
            <person name="Jung N."/>
            <person name="Uechi K."/>
            <person name="Horii T."/>
            <person name="Iida T."/>
            <person name="Fujita J."/>
            <person name="Nakamura S."/>
        </authorList>
    </citation>
    <scope>NUCLEOTIDE SEQUENCE [LARGE SCALE GENOMIC DNA]</scope>
    <source>
        <strain evidence="1 2">JCM 12272</strain>
    </source>
</reference>
<gene>
    <name evidence="1" type="ORF">MALV_44410</name>
</gene>
<dbReference type="Proteomes" id="UP000466906">
    <property type="component" value="Chromosome"/>
</dbReference>
<evidence type="ECO:0008006" key="3">
    <source>
        <dbReference type="Google" id="ProtNLM"/>
    </source>
</evidence>
<organism evidence="1 2">
    <name type="scientific">Mycolicibacterium alvei</name>
    <dbReference type="NCBI Taxonomy" id="67081"/>
    <lineage>
        <taxon>Bacteria</taxon>
        <taxon>Bacillati</taxon>
        <taxon>Actinomycetota</taxon>
        <taxon>Actinomycetes</taxon>
        <taxon>Mycobacteriales</taxon>
        <taxon>Mycobacteriaceae</taxon>
        <taxon>Mycolicibacterium</taxon>
    </lineage>
</organism>
<name>A0A6N4UW68_9MYCO</name>
<dbReference type="RefSeq" id="WP_163667611.1">
    <property type="nucleotide sequence ID" value="NZ_AP022565.1"/>
</dbReference>
<dbReference type="KEGG" id="malv:MALV_44410"/>